<dbReference type="InterPro" id="IPR006119">
    <property type="entry name" value="Resolv_N"/>
</dbReference>
<sequence>MIATTNAPLRAVIYTRLSNDPRGDGVNVAAQEEACRKLAASLGMTVLAPVLTDNDRSAYSGKPRPGFQRLMAMLADREADAAIVWHADRLYRQPRDLEPLVDIVEKTGQRIHAVTHGQLDLSTPTGVMLARILAAVNAQYVSHAIENMKARKDTNRRAGVHPGGPRPFGLKAVKRHAPGEAPQVPQVDPREARLIREAADALLAHTADPETGLSLTGVCRAWNARKVTTPRGNPWTVSALKKVMTSARVVGLIEFEGETVGPASWEPILDRTTWQALRTVLRDPARSAHLSDGHGNRTPKYLGSGIYLCPCGGTVSPGGSRVGQHPRYRCATGDARHVSRRADLVDDLVELTVVARLARPDARAAFSAPAAPALAQPSADELNARHAALTARLEALADAFADDDEADPVEYRSASRKLKERIAAVEQRLADAQSQAAAAREPGPLDDIDIPELARRHAADPEDALTWYRETYSLERRRKILKVLAVVTLVPGKQGRPPGWKPGTPYFDPDSVQVDWA</sequence>
<dbReference type="PANTHER" id="PTHR30461:SF23">
    <property type="entry name" value="DNA RECOMBINASE-RELATED"/>
    <property type="match status" value="1"/>
</dbReference>
<accession>A0ABV9B3L6</accession>
<dbReference type="InterPro" id="IPR011109">
    <property type="entry name" value="DNA_bind_recombinase_dom"/>
</dbReference>
<dbReference type="PROSITE" id="PS51737">
    <property type="entry name" value="RECOMBINASE_DNA_BIND"/>
    <property type="match status" value="1"/>
</dbReference>
<organism evidence="5 6">
    <name type="scientific">Streptomyces vulcanius</name>
    <dbReference type="NCBI Taxonomy" id="1441876"/>
    <lineage>
        <taxon>Bacteria</taxon>
        <taxon>Bacillati</taxon>
        <taxon>Actinomycetota</taxon>
        <taxon>Actinomycetes</taxon>
        <taxon>Kitasatosporales</taxon>
        <taxon>Streptomycetaceae</taxon>
        <taxon>Streptomyces</taxon>
    </lineage>
</organism>
<feature type="domain" description="Resolvase/invertase-type recombinase catalytic" evidence="3">
    <location>
        <begin position="10"/>
        <end position="159"/>
    </location>
</feature>
<dbReference type="InterPro" id="IPR036162">
    <property type="entry name" value="Resolvase-like_N_sf"/>
</dbReference>
<dbReference type="CDD" id="cd00338">
    <property type="entry name" value="Ser_Recombinase"/>
    <property type="match status" value="1"/>
</dbReference>
<proteinExistence type="predicted"/>
<evidence type="ECO:0000313" key="5">
    <source>
        <dbReference type="EMBL" id="MFC4506252.1"/>
    </source>
</evidence>
<dbReference type="Pfam" id="PF07508">
    <property type="entry name" value="Recombinase"/>
    <property type="match status" value="1"/>
</dbReference>
<name>A0ABV9B3L6_9ACTN</name>
<evidence type="ECO:0000313" key="6">
    <source>
        <dbReference type="Proteomes" id="UP001595839"/>
    </source>
</evidence>
<dbReference type="Gene3D" id="3.90.1750.20">
    <property type="entry name" value="Putative Large Serine Recombinase, Chain B, Domain 2"/>
    <property type="match status" value="1"/>
</dbReference>
<evidence type="ECO:0000259" key="3">
    <source>
        <dbReference type="PROSITE" id="PS51736"/>
    </source>
</evidence>
<protein>
    <submittedName>
        <fullName evidence="5">Recombinase family protein</fullName>
    </submittedName>
</protein>
<dbReference type="PROSITE" id="PS51736">
    <property type="entry name" value="RECOMBINASES_3"/>
    <property type="match status" value="1"/>
</dbReference>
<feature type="region of interest" description="Disordered" evidence="2">
    <location>
        <begin position="494"/>
        <end position="517"/>
    </location>
</feature>
<keyword evidence="1" id="KW-0175">Coiled coil</keyword>
<evidence type="ECO:0000256" key="2">
    <source>
        <dbReference type="SAM" id="MobiDB-lite"/>
    </source>
</evidence>
<dbReference type="EMBL" id="JBHSFK010000041">
    <property type="protein sequence ID" value="MFC4506252.1"/>
    <property type="molecule type" value="Genomic_DNA"/>
</dbReference>
<feature type="coiled-coil region" evidence="1">
    <location>
        <begin position="379"/>
        <end position="435"/>
    </location>
</feature>
<dbReference type="SUPFAM" id="SSF53041">
    <property type="entry name" value="Resolvase-like"/>
    <property type="match status" value="1"/>
</dbReference>
<comment type="caution">
    <text evidence="5">The sequence shown here is derived from an EMBL/GenBank/DDBJ whole genome shotgun (WGS) entry which is preliminary data.</text>
</comment>
<evidence type="ECO:0000256" key="1">
    <source>
        <dbReference type="SAM" id="Coils"/>
    </source>
</evidence>
<feature type="domain" description="Recombinase" evidence="4">
    <location>
        <begin position="167"/>
        <end position="287"/>
    </location>
</feature>
<dbReference type="Proteomes" id="UP001595839">
    <property type="component" value="Unassembled WGS sequence"/>
</dbReference>
<dbReference type="RefSeq" id="WP_381184028.1">
    <property type="nucleotide sequence ID" value="NZ_JBHSFK010000041.1"/>
</dbReference>
<dbReference type="Gene3D" id="3.40.50.1390">
    <property type="entry name" value="Resolvase, N-terminal catalytic domain"/>
    <property type="match status" value="1"/>
</dbReference>
<dbReference type="Pfam" id="PF00239">
    <property type="entry name" value="Resolvase"/>
    <property type="match status" value="1"/>
</dbReference>
<dbReference type="PANTHER" id="PTHR30461">
    <property type="entry name" value="DNA-INVERTASE FROM LAMBDOID PROPHAGE"/>
    <property type="match status" value="1"/>
</dbReference>
<dbReference type="SMART" id="SM00857">
    <property type="entry name" value="Resolvase"/>
    <property type="match status" value="1"/>
</dbReference>
<dbReference type="InterPro" id="IPR050639">
    <property type="entry name" value="SSR_resolvase"/>
</dbReference>
<reference evidence="6" key="1">
    <citation type="journal article" date="2019" name="Int. J. Syst. Evol. Microbiol.">
        <title>The Global Catalogue of Microorganisms (GCM) 10K type strain sequencing project: providing services to taxonomists for standard genome sequencing and annotation.</title>
        <authorList>
            <consortium name="The Broad Institute Genomics Platform"/>
            <consortium name="The Broad Institute Genome Sequencing Center for Infectious Disease"/>
            <person name="Wu L."/>
            <person name="Ma J."/>
        </authorList>
    </citation>
    <scope>NUCLEOTIDE SEQUENCE [LARGE SCALE GENOMIC DNA]</scope>
    <source>
        <strain evidence="6">CGMCC 4.7177</strain>
    </source>
</reference>
<evidence type="ECO:0000259" key="4">
    <source>
        <dbReference type="PROSITE" id="PS51737"/>
    </source>
</evidence>
<dbReference type="InterPro" id="IPR038109">
    <property type="entry name" value="DNA_bind_recomb_sf"/>
</dbReference>
<gene>
    <name evidence="5" type="ORF">ACFPIH_43600</name>
</gene>
<keyword evidence="6" id="KW-1185">Reference proteome</keyword>